<dbReference type="RefSeq" id="WP_055197210.1">
    <property type="nucleotide sequence ID" value="NZ_JAOQJG010000003.1"/>
</dbReference>
<dbReference type="InterPro" id="IPR014879">
    <property type="entry name" value="Spo0A_C"/>
</dbReference>
<dbReference type="PANTHER" id="PTHR44591">
    <property type="entry name" value="STRESS RESPONSE REGULATOR PROTEIN 1"/>
    <property type="match status" value="1"/>
</dbReference>
<keyword evidence="8 14" id="KW-0902">Two-component regulatory system</keyword>
<keyword evidence="5 15" id="KW-0597">Phosphoprotein</keyword>
<keyword evidence="10 14" id="KW-0238">DNA-binding</keyword>
<evidence type="ECO:0000256" key="5">
    <source>
        <dbReference type="ARBA" id="ARBA00022553"/>
    </source>
</evidence>
<dbReference type="InterPro" id="IPR050595">
    <property type="entry name" value="Bact_response_regulator"/>
</dbReference>
<evidence type="ECO:0000256" key="4">
    <source>
        <dbReference type="ARBA" id="ARBA00022491"/>
    </source>
</evidence>
<dbReference type="Pfam" id="PF08769">
    <property type="entry name" value="Spo0A_C"/>
    <property type="match status" value="1"/>
</dbReference>
<comment type="function">
    <text evidence="13 14">May play the central regulatory role in sporulation. It may be an element of the effector pathway responsible for the activation of sporulation genes in response to nutritional stress. Spo0A may act in concert with spo0H (a sigma factor) to control the expression of some genes that are critical to the sporulation process.</text>
</comment>
<dbReference type="NCBIfam" id="TIGR02875">
    <property type="entry name" value="spore_0_A"/>
    <property type="match status" value="1"/>
</dbReference>
<dbReference type="Gene3D" id="3.40.50.2300">
    <property type="match status" value="1"/>
</dbReference>
<evidence type="ECO:0000256" key="2">
    <source>
        <dbReference type="ARBA" id="ARBA00018672"/>
    </source>
</evidence>
<keyword evidence="7 14" id="KW-0749">Sporulation</keyword>
<evidence type="ECO:0000256" key="3">
    <source>
        <dbReference type="ARBA" id="ARBA00022490"/>
    </source>
</evidence>
<keyword evidence="3 14" id="KW-0963">Cytoplasm</keyword>
<evidence type="ECO:0000256" key="9">
    <source>
        <dbReference type="ARBA" id="ARBA00023015"/>
    </source>
</evidence>
<dbReference type="Proteomes" id="UP001482154">
    <property type="component" value="Unassembled WGS sequence"/>
</dbReference>
<dbReference type="SUPFAM" id="SSF46894">
    <property type="entry name" value="C-terminal effector domain of the bipartite response regulators"/>
    <property type="match status" value="1"/>
</dbReference>
<comment type="subcellular location">
    <subcellularLocation>
        <location evidence="1 14">Cytoplasm</location>
    </subcellularLocation>
</comment>
<feature type="domain" description="Response regulatory" evidence="16">
    <location>
        <begin position="10"/>
        <end position="128"/>
    </location>
</feature>
<dbReference type="SMART" id="SM00448">
    <property type="entry name" value="REC"/>
    <property type="match status" value="1"/>
</dbReference>
<keyword evidence="4 14" id="KW-0678">Repressor</keyword>
<name>A0ABV1IV02_9FIRM</name>
<dbReference type="PIRSF" id="PIRSF002937">
    <property type="entry name" value="Res_reg_Spo0A"/>
    <property type="match status" value="1"/>
</dbReference>
<accession>A0ABV1IV02</accession>
<evidence type="ECO:0000256" key="14">
    <source>
        <dbReference type="PIRNR" id="PIRNR002937"/>
    </source>
</evidence>
<evidence type="ECO:0000256" key="6">
    <source>
        <dbReference type="ARBA" id="ARBA00022837"/>
    </source>
</evidence>
<dbReference type="PROSITE" id="PS50110">
    <property type="entry name" value="RESPONSE_REGULATORY"/>
    <property type="match status" value="1"/>
</dbReference>
<dbReference type="InterPro" id="IPR001789">
    <property type="entry name" value="Sig_transdc_resp-reg_receiver"/>
</dbReference>
<evidence type="ECO:0000256" key="10">
    <source>
        <dbReference type="ARBA" id="ARBA00023125"/>
    </source>
</evidence>
<comment type="caution">
    <text evidence="17">The sequence shown here is derived from an EMBL/GenBank/DDBJ whole genome shotgun (WGS) entry which is preliminary data.</text>
</comment>
<keyword evidence="14" id="KW-0479">Metal-binding</keyword>
<dbReference type="Gene3D" id="1.10.10.10">
    <property type="entry name" value="Winged helix-like DNA-binding domain superfamily/Winged helix DNA-binding domain"/>
    <property type="match status" value="1"/>
</dbReference>
<dbReference type="PANTHER" id="PTHR44591:SF14">
    <property type="entry name" value="PROTEIN PILG"/>
    <property type="match status" value="1"/>
</dbReference>
<evidence type="ECO:0000313" key="17">
    <source>
        <dbReference type="EMBL" id="MEQ2710376.1"/>
    </source>
</evidence>
<dbReference type="InterPro" id="IPR036388">
    <property type="entry name" value="WH-like_DNA-bd_sf"/>
</dbReference>
<keyword evidence="11 14" id="KW-0010">Activator</keyword>
<gene>
    <name evidence="17" type="primary">spo0A</name>
    <name evidence="17" type="ORF">AAAU51_04200</name>
</gene>
<sequence length="273" mass="30713">MGGLDMNKINVAIADDNQRTVEMMTELLEQESDIEVIASADNGEDALRIIKERQPDVVLLDIIMPKLDGIGVLEHLRNENLSKRPIIIMVSAMGQENVCEEAMDLGASYFILKPFDLRTIIKQIKQARIKQEVPERPFVSVPEKIHGLTENQLEIIITNMIHEIGVPAHIKGYQYLRDSIMMAVCDMDILNSITKQLYPSIAEKFDTTPSRVERAIRHAIEVAWGRGKMDTIDALFGYTIHAGKGKPTNSEFIALIADKIRLEYGDEIISQGK</sequence>
<keyword evidence="9 14" id="KW-0805">Transcription regulation</keyword>
<evidence type="ECO:0000256" key="1">
    <source>
        <dbReference type="ARBA" id="ARBA00004496"/>
    </source>
</evidence>
<evidence type="ECO:0000256" key="8">
    <source>
        <dbReference type="ARBA" id="ARBA00023012"/>
    </source>
</evidence>
<evidence type="ECO:0000256" key="12">
    <source>
        <dbReference type="ARBA" id="ARBA00023163"/>
    </source>
</evidence>
<evidence type="ECO:0000256" key="7">
    <source>
        <dbReference type="ARBA" id="ARBA00022969"/>
    </source>
</evidence>
<organism evidence="17 18">
    <name type="scientific">Anaerostipes amylophilus</name>
    <dbReference type="NCBI Taxonomy" id="2981779"/>
    <lineage>
        <taxon>Bacteria</taxon>
        <taxon>Bacillati</taxon>
        <taxon>Bacillota</taxon>
        <taxon>Clostridia</taxon>
        <taxon>Lachnospirales</taxon>
        <taxon>Lachnospiraceae</taxon>
        <taxon>Anaerostipes</taxon>
    </lineage>
</organism>
<evidence type="ECO:0000259" key="16">
    <source>
        <dbReference type="PROSITE" id="PS50110"/>
    </source>
</evidence>
<evidence type="ECO:0000256" key="11">
    <source>
        <dbReference type="ARBA" id="ARBA00023159"/>
    </source>
</evidence>
<keyword evidence="12 14" id="KW-0804">Transcription</keyword>
<dbReference type="InterPro" id="IPR011006">
    <property type="entry name" value="CheY-like_superfamily"/>
</dbReference>
<dbReference type="Pfam" id="PF00072">
    <property type="entry name" value="Response_reg"/>
    <property type="match status" value="1"/>
</dbReference>
<comment type="cofactor">
    <cofactor evidence="14">
        <name>Ca(2+)</name>
        <dbReference type="ChEBI" id="CHEBI:29108"/>
    </cofactor>
    <text evidence="14">Binds 1 Ca(2+) ion per subunit.</text>
</comment>
<feature type="modified residue" description="4-aspartylphosphate" evidence="15">
    <location>
        <position position="61"/>
    </location>
</feature>
<dbReference type="InterPro" id="IPR016032">
    <property type="entry name" value="Sig_transdc_resp-reg_C-effctor"/>
</dbReference>
<evidence type="ECO:0000256" key="13">
    <source>
        <dbReference type="ARBA" id="ARBA00024867"/>
    </source>
</evidence>
<evidence type="ECO:0000256" key="15">
    <source>
        <dbReference type="PROSITE-ProRule" id="PRU00169"/>
    </source>
</evidence>
<reference evidence="17 18" key="1">
    <citation type="submission" date="2024-04" db="EMBL/GenBank/DDBJ databases">
        <title>Human intestinal bacterial collection.</title>
        <authorList>
            <person name="Pauvert C."/>
            <person name="Hitch T.C.A."/>
            <person name="Clavel T."/>
        </authorList>
    </citation>
    <scope>NUCLEOTIDE SEQUENCE [LARGE SCALE GENOMIC DNA]</scope>
    <source>
        <strain evidence="17 18">CLA-AA-H249</strain>
    </source>
</reference>
<keyword evidence="6 14" id="KW-0106">Calcium</keyword>
<keyword evidence="18" id="KW-1185">Reference proteome</keyword>
<dbReference type="InterPro" id="IPR012052">
    <property type="entry name" value="Spore_0_A"/>
</dbReference>
<evidence type="ECO:0000313" key="18">
    <source>
        <dbReference type="Proteomes" id="UP001482154"/>
    </source>
</evidence>
<protein>
    <recommendedName>
        <fullName evidence="2 14">Stage 0 sporulation protein A homolog</fullName>
    </recommendedName>
</protein>
<dbReference type="SUPFAM" id="SSF52172">
    <property type="entry name" value="CheY-like"/>
    <property type="match status" value="1"/>
</dbReference>
<proteinExistence type="predicted"/>
<dbReference type="EMBL" id="JBBNIN010000004">
    <property type="protein sequence ID" value="MEQ2710376.1"/>
    <property type="molecule type" value="Genomic_DNA"/>
</dbReference>